<proteinExistence type="predicted"/>
<keyword evidence="2" id="KW-1185">Reference proteome</keyword>
<dbReference type="EMBL" id="ML120519">
    <property type="protein sequence ID" value="RPA90610.1"/>
    <property type="molecule type" value="Genomic_DNA"/>
</dbReference>
<sequence>MSSSTFFLLPLTHCAPHTDLANIATFLHPGHGRSAHLAEPGYDLLILNGQSADLG</sequence>
<gene>
    <name evidence="1" type="ORF">L873DRAFT_1820831</name>
</gene>
<accession>A0A3N4J2B3</accession>
<reference evidence="1 2" key="1">
    <citation type="journal article" date="2018" name="Nat. Ecol. Evol.">
        <title>Pezizomycetes genomes reveal the molecular basis of ectomycorrhizal truffle lifestyle.</title>
        <authorList>
            <person name="Murat C."/>
            <person name="Payen T."/>
            <person name="Noel B."/>
            <person name="Kuo A."/>
            <person name="Morin E."/>
            <person name="Chen J."/>
            <person name="Kohler A."/>
            <person name="Krizsan K."/>
            <person name="Balestrini R."/>
            <person name="Da Silva C."/>
            <person name="Montanini B."/>
            <person name="Hainaut M."/>
            <person name="Levati E."/>
            <person name="Barry K.W."/>
            <person name="Belfiori B."/>
            <person name="Cichocki N."/>
            <person name="Clum A."/>
            <person name="Dockter R.B."/>
            <person name="Fauchery L."/>
            <person name="Guy J."/>
            <person name="Iotti M."/>
            <person name="Le Tacon F."/>
            <person name="Lindquist E.A."/>
            <person name="Lipzen A."/>
            <person name="Malagnac F."/>
            <person name="Mello A."/>
            <person name="Molinier V."/>
            <person name="Miyauchi S."/>
            <person name="Poulain J."/>
            <person name="Riccioni C."/>
            <person name="Rubini A."/>
            <person name="Sitrit Y."/>
            <person name="Splivallo R."/>
            <person name="Traeger S."/>
            <person name="Wang M."/>
            <person name="Zifcakova L."/>
            <person name="Wipf D."/>
            <person name="Zambonelli A."/>
            <person name="Paolocci F."/>
            <person name="Nowrousian M."/>
            <person name="Ottonello S."/>
            <person name="Baldrian P."/>
            <person name="Spatafora J.W."/>
            <person name="Henrissat B."/>
            <person name="Nagy L.G."/>
            <person name="Aury J.M."/>
            <person name="Wincker P."/>
            <person name="Grigoriev I.V."/>
            <person name="Bonfante P."/>
            <person name="Martin F.M."/>
        </authorList>
    </citation>
    <scope>NUCLEOTIDE SEQUENCE [LARGE SCALE GENOMIC DNA]</scope>
    <source>
        <strain evidence="1 2">120613-1</strain>
    </source>
</reference>
<dbReference type="Proteomes" id="UP000276215">
    <property type="component" value="Unassembled WGS sequence"/>
</dbReference>
<evidence type="ECO:0000313" key="2">
    <source>
        <dbReference type="Proteomes" id="UP000276215"/>
    </source>
</evidence>
<name>A0A3N4J2B3_9PEZI</name>
<protein>
    <submittedName>
        <fullName evidence="1">Uncharacterized protein</fullName>
    </submittedName>
</protein>
<evidence type="ECO:0000313" key="1">
    <source>
        <dbReference type="EMBL" id="RPA90610.1"/>
    </source>
</evidence>
<dbReference type="AlphaFoldDB" id="A0A3N4J2B3"/>
<organism evidence="1 2">
    <name type="scientific">Choiromyces venosus 120613-1</name>
    <dbReference type="NCBI Taxonomy" id="1336337"/>
    <lineage>
        <taxon>Eukaryota</taxon>
        <taxon>Fungi</taxon>
        <taxon>Dikarya</taxon>
        <taxon>Ascomycota</taxon>
        <taxon>Pezizomycotina</taxon>
        <taxon>Pezizomycetes</taxon>
        <taxon>Pezizales</taxon>
        <taxon>Tuberaceae</taxon>
        <taxon>Choiromyces</taxon>
    </lineage>
</organism>